<comment type="caution">
    <text evidence="1">The sequence shown here is derived from an EMBL/GenBank/DDBJ whole genome shotgun (WGS) entry which is preliminary data.</text>
</comment>
<sequence>MPHKRAKRSTREQKRSQDGHDNVPAKSVLSNEAIPKGAARVLNAWKVQEEFRKKRKLGSADHFCESAHYLLDARAVLPAEKPRNASRDFPPLGRSSSDAYPRPPTHSGFYAHLP</sequence>
<gene>
    <name evidence="1" type="ORF">BDY19DRAFT_1047362</name>
</gene>
<dbReference type="Proteomes" id="UP001055072">
    <property type="component" value="Unassembled WGS sequence"/>
</dbReference>
<protein>
    <submittedName>
        <fullName evidence="1">Uncharacterized protein</fullName>
    </submittedName>
</protein>
<evidence type="ECO:0000313" key="2">
    <source>
        <dbReference type="Proteomes" id="UP001055072"/>
    </source>
</evidence>
<organism evidence="1 2">
    <name type="scientific">Irpex rosettiformis</name>
    <dbReference type="NCBI Taxonomy" id="378272"/>
    <lineage>
        <taxon>Eukaryota</taxon>
        <taxon>Fungi</taxon>
        <taxon>Dikarya</taxon>
        <taxon>Basidiomycota</taxon>
        <taxon>Agaricomycotina</taxon>
        <taxon>Agaricomycetes</taxon>
        <taxon>Polyporales</taxon>
        <taxon>Irpicaceae</taxon>
        <taxon>Irpex</taxon>
    </lineage>
</organism>
<keyword evidence="2" id="KW-1185">Reference proteome</keyword>
<name>A0ACB8U7B3_9APHY</name>
<reference evidence="1" key="1">
    <citation type="journal article" date="2021" name="Environ. Microbiol.">
        <title>Gene family expansions and transcriptome signatures uncover fungal adaptations to wood decay.</title>
        <authorList>
            <person name="Hage H."/>
            <person name="Miyauchi S."/>
            <person name="Viragh M."/>
            <person name="Drula E."/>
            <person name="Min B."/>
            <person name="Chaduli D."/>
            <person name="Navarro D."/>
            <person name="Favel A."/>
            <person name="Norest M."/>
            <person name="Lesage-Meessen L."/>
            <person name="Balint B."/>
            <person name="Merenyi Z."/>
            <person name="de Eugenio L."/>
            <person name="Morin E."/>
            <person name="Martinez A.T."/>
            <person name="Baldrian P."/>
            <person name="Stursova M."/>
            <person name="Martinez M.J."/>
            <person name="Novotny C."/>
            <person name="Magnuson J.K."/>
            <person name="Spatafora J.W."/>
            <person name="Maurice S."/>
            <person name="Pangilinan J."/>
            <person name="Andreopoulos W."/>
            <person name="LaButti K."/>
            <person name="Hundley H."/>
            <person name="Na H."/>
            <person name="Kuo A."/>
            <person name="Barry K."/>
            <person name="Lipzen A."/>
            <person name="Henrissat B."/>
            <person name="Riley R."/>
            <person name="Ahrendt S."/>
            <person name="Nagy L.G."/>
            <person name="Grigoriev I.V."/>
            <person name="Martin F."/>
            <person name="Rosso M.N."/>
        </authorList>
    </citation>
    <scope>NUCLEOTIDE SEQUENCE</scope>
    <source>
        <strain evidence="1">CBS 384.51</strain>
    </source>
</reference>
<dbReference type="EMBL" id="MU274908">
    <property type="protein sequence ID" value="KAI0090124.1"/>
    <property type="molecule type" value="Genomic_DNA"/>
</dbReference>
<proteinExistence type="predicted"/>
<accession>A0ACB8U7B3</accession>
<evidence type="ECO:0000313" key="1">
    <source>
        <dbReference type="EMBL" id="KAI0090124.1"/>
    </source>
</evidence>